<dbReference type="OrthoDB" id="8780745at2"/>
<keyword evidence="2" id="KW-1185">Reference proteome</keyword>
<reference evidence="1 2" key="1">
    <citation type="submission" date="2016-11" db="EMBL/GenBank/DDBJ databases">
        <authorList>
            <person name="Jaros S."/>
            <person name="Januszkiewicz K."/>
            <person name="Wedrychowicz H."/>
        </authorList>
    </citation>
    <scope>NUCLEOTIDE SEQUENCE [LARGE SCALE GENOMIC DNA]</scope>
    <source>
        <strain evidence="1 2">DSM 21864</strain>
    </source>
</reference>
<dbReference type="STRING" id="1121298.SAMN05444401_3329"/>
<evidence type="ECO:0000313" key="1">
    <source>
        <dbReference type="EMBL" id="SHJ57235.1"/>
    </source>
</evidence>
<proteinExistence type="predicted"/>
<name>A0A1M6KE30_9CLOT</name>
<sequence length="1377" mass="160364">MKIREVVEVPRIDKIVRLTDNMSDKADAEKLRGLLKGYVITESVEKNLSNFFYKVTSFKDKGHGFLISGLPGCGKSHFMSVLGLLAKNSEAFDIMGGKSESIDKSKKFFQDKKIFVVPLMAEEGGPEISLEEMFFDAAENITGFPFSDASFYIKQFEEAIVANSNYEQKVNNFVQEDSKGKFLTWADFRAKIKSEEGITRLIKSFVDKYEITFFKPNRGRKERLDNLYKWLAEENYDAVLVLVDELSEYLNDRGGRARTDALFLKTFLENAQQERNGKVIPAWIVGAFLSSLNDIKVPEVYDLMKDRFPSENQFTLKVDDVEDIIDQRLIIKKKPEKIEEAYITLKKKYNAFDKVEKDTFMKIYPLHPESLDILSKSVRFLSRQRSIVDFVLSEVKGNVDEQGDSKGILDEDFLNLVTPDRILNHFQERIRELSDKREYFESIYAYYMGPEGLGNGKIKELFKENQSDKETACKLIDVMTLLKILDLEKEYTVRDLTYMIQYPKMEGDFAEEKVNKILFKMYDKGRFIEFEEDENSVGANIYFINKDVSLATKIIQDMKKKLALVEGESIVSIVDEIVTTLSQEPLSINGYYNEPSSIRVNWNNISREGVVLFNNLTKTGTKEGLSKSLTNLKDSENDFYMYIGTFLNTEKQKEYIEKALKEVSSAGSNQTFSLWGNHEDDSSKEIEKRMIKSIIYWLPSNELEREEGKEKLYRLKEYFAYTELYKEYEKNYQETNSNENRELLGKVEEKILNLQDEVFEILKGLYLNGSFYNIDGDIDIDISAYGKDSFTKIMNTVVGTVLSKVYKDNKFISPDENIGLTDKVTNKFMNNYITGTQTDLSGIDLSIAKNIVKKFGETQIKFDSFKFNIDAKNNNLVKLIIDEVNGKGEVIYKNIYNKVRKSTFGPDKNITDILLAMMIKKGFLLPIKNDMPVSIANVKAPLNSSVTKFKMGEFVEEKYHEGLIRITKLFFNKKFEKQDLSFQEELWEELIQFKKAKLNQISDIKNKLNEFKEPLKLEDNKLSKTYETINFMKTLVEDIAEDNGSKDGLEYFIEKNNAEISEGLLEKYYENLNKIYEWIESPIPVEIRKVNITIKGYREFIPEKEEYKELLNQYNSIKELLNNGDEFIFSGYVSELNKKFTVFKNDYISLYVEEHNRENGKPEFDKLRNVLEEDNFKFLKLLNEIERINMDYDYMNIKNDIDSQLRLQCNLSSIKFLNENESACKCSFKLGQKKFIDDKEEYLEAITNAVLGYIDQLNLQVNKEKVFKYIGDLKEIGEKKDIIQLVEKMYEIPLDENRLDNYKKYLTVNPEIILFIDKALKVNINIVQRDINKLVEIFNDKTYSKEEMIEKFTALIEGNDTLNRNNYIKFTNLRNDN</sequence>
<dbReference type="InterPro" id="IPR027417">
    <property type="entry name" value="P-loop_NTPase"/>
</dbReference>
<evidence type="ECO:0000313" key="2">
    <source>
        <dbReference type="Proteomes" id="UP000184080"/>
    </source>
</evidence>
<dbReference type="Proteomes" id="UP000184080">
    <property type="component" value="Unassembled WGS sequence"/>
</dbReference>
<protein>
    <submittedName>
        <fullName evidence="1">Uncharacterized protein</fullName>
    </submittedName>
</protein>
<gene>
    <name evidence="1" type="ORF">SAMN05444401_3329</name>
</gene>
<dbReference type="EMBL" id="FQZO01000006">
    <property type="protein sequence ID" value="SHJ57235.1"/>
    <property type="molecule type" value="Genomic_DNA"/>
</dbReference>
<accession>A0A1M6KE30</accession>
<dbReference type="SUPFAM" id="SSF52540">
    <property type="entry name" value="P-loop containing nucleoside triphosphate hydrolases"/>
    <property type="match status" value="1"/>
</dbReference>
<dbReference type="RefSeq" id="WP_143148632.1">
    <property type="nucleotide sequence ID" value="NZ_FQZO01000006.1"/>
</dbReference>
<organism evidence="1 2">
    <name type="scientific">Clostridium amylolyticum</name>
    <dbReference type="NCBI Taxonomy" id="1121298"/>
    <lineage>
        <taxon>Bacteria</taxon>
        <taxon>Bacillati</taxon>
        <taxon>Bacillota</taxon>
        <taxon>Clostridia</taxon>
        <taxon>Eubacteriales</taxon>
        <taxon>Clostridiaceae</taxon>
        <taxon>Clostridium</taxon>
    </lineage>
</organism>